<organism evidence="2 3">
    <name type="scientific">Gigaspora margarita</name>
    <dbReference type="NCBI Taxonomy" id="4874"/>
    <lineage>
        <taxon>Eukaryota</taxon>
        <taxon>Fungi</taxon>
        <taxon>Fungi incertae sedis</taxon>
        <taxon>Mucoromycota</taxon>
        <taxon>Glomeromycotina</taxon>
        <taxon>Glomeromycetes</taxon>
        <taxon>Diversisporales</taxon>
        <taxon>Gigasporaceae</taxon>
        <taxon>Gigaspora</taxon>
    </lineage>
</organism>
<evidence type="ECO:0000313" key="3">
    <source>
        <dbReference type="Proteomes" id="UP000789901"/>
    </source>
</evidence>
<gene>
    <name evidence="2" type="ORF">GMARGA_LOCUS1539</name>
</gene>
<protein>
    <submittedName>
        <fullName evidence="2">10971_t:CDS:1</fullName>
    </submittedName>
</protein>
<dbReference type="Pfam" id="PF10551">
    <property type="entry name" value="MULE"/>
    <property type="match status" value="1"/>
</dbReference>
<feature type="domain" description="MULE transposase" evidence="1">
    <location>
        <begin position="166"/>
        <end position="243"/>
    </location>
</feature>
<evidence type="ECO:0000259" key="1">
    <source>
        <dbReference type="Pfam" id="PF10551"/>
    </source>
</evidence>
<reference evidence="2 3" key="1">
    <citation type="submission" date="2021-06" db="EMBL/GenBank/DDBJ databases">
        <authorList>
            <person name="Kallberg Y."/>
            <person name="Tangrot J."/>
            <person name="Rosling A."/>
        </authorList>
    </citation>
    <scope>NUCLEOTIDE SEQUENCE [LARGE SCALE GENOMIC DNA]</scope>
    <source>
        <strain evidence="2 3">120-4 pot B 10/14</strain>
    </source>
</reference>
<sequence>MKSQFPYLSVTVNQNTQPPTVFEHNHAADVSQLHVAKMIAKIKEQMQQSNDKPSQIAQDVIANSSYFVYQYLLSSNTIHQTIQRIRHLDLPTEPLSLESLVIPQNMRTTLIGMIDLLSGPWMGPLRQSLLCSDNYTPFMVFFMTFIFFIISSQNSEHGHYLEFWCAGGSDNSRIMPLVFALMTSKTEELYRRMFQELLDFAEENGINLFPQMVLTDFESAAINAIKSEFEDAQYKGCHFHLAQSVYRKIQTSGLAICYRTDQELSLLIRHISALAFLSS</sequence>
<keyword evidence="3" id="KW-1185">Reference proteome</keyword>
<proteinExistence type="predicted"/>
<dbReference type="InterPro" id="IPR018289">
    <property type="entry name" value="MULE_transposase_dom"/>
</dbReference>
<feature type="non-terminal residue" evidence="2">
    <location>
        <position position="279"/>
    </location>
</feature>
<dbReference type="Proteomes" id="UP000789901">
    <property type="component" value="Unassembled WGS sequence"/>
</dbReference>
<evidence type="ECO:0000313" key="2">
    <source>
        <dbReference type="EMBL" id="CAG8487205.1"/>
    </source>
</evidence>
<comment type="caution">
    <text evidence="2">The sequence shown here is derived from an EMBL/GenBank/DDBJ whole genome shotgun (WGS) entry which is preliminary data.</text>
</comment>
<name>A0ABM8VZM7_GIGMA</name>
<accession>A0ABM8VZM7</accession>
<dbReference type="EMBL" id="CAJVQB010000410">
    <property type="protein sequence ID" value="CAG8487205.1"/>
    <property type="molecule type" value="Genomic_DNA"/>
</dbReference>